<evidence type="ECO:0000313" key="4">
    <source>
        <dbReference type="Proteomes" id="UP001143362"/>
    </source>
</evidence>
<dbReference type="EMBL" id="SHNN01000004">
    <property type="protein sequence ID" value="MCX2982814.1"/>
    <property type="molecule type" value="Genomic_DNA"/>
</dbReference>
<keyword evidence="1" id="KW-0732">Signal</keyword>
<dbReference type="Proteomes" id="UP001143362">
    <property type="component" value="Unassembled WGS sequence"/>
</dbReference>
<dbReference type="PANTHER" id="PTHR21248">
    <property type="entry name" value="CARDIOLIPIN SYNTHASE"/>
    <property type="match status" value="1"/>
</dbReference>
<dbReference type="PROSITE" id="PS51257">
    <property type="entry name" value="PROKAR_LIPOPROTEIN"/>
    <property type="match status" value="1"/>
</dbReference>
<accession>A0ABT3TN63</accession>
<feature type="domain" description="PLD phosphodiesterase" evidence="2">
    <location>
        <begin position="206"/>
        <end position="238"/>
    </location>
</feature>
<evidence type="ECO:0000313" key="3">
    <source>
        <dbReference type="EMBL" id="MCX2982814.1"/>
    </source>
</evidence>
<proteinExistence type="predicted"/>
<comment type="caution">
    <text evidence="3">The sequence shown here is derived from an EMBL/GenBank/DDBJ whole genome shotgun (WGS) entry which is preliminary data.</text>
</comment>
<reference evidence="3" key="1">
    <citation type="submission" date="2019-02" db="EMBL/GenBank/DDBJ databases">
        <authorList>
            <person name="Li S.-H."/>
        </authorList>
    </citation>
    <scope>NUCLEOTIDE SEQUENCE</scope>
    <source>
        <strain evidence="3">IMCC14734</strain>
    </source>
</reference>
<dbReference type="PROSITE" id="PS50035">
    <property type="entry name" value="PLD"/>
    <property type="match status" value="1"/>
</dbReference>
<evidence type="ECO:0000256" key="1">
    <source>
        <dbReference type="SAM" id="SignalP"/>
    </source>
</evidence>
<dbReference type="Gene3D" id="3.30.870.10">
    <property type="entry name" value="Endonuclease Chain A"/>
    <property type="match status" value="2"/>
</dbReference>
<feature type="chain" id="PRO_5046979920" evidence="1">
    <location>
        <begin position="21"/>
        <end position="615"/>
    </location>
</feature>
<organism evidence="3 4">
    <name type="scientific">Candidatus Litorirhabdus singularis</name>
    <dbReference type="NCBI Taxonomy" id="2518993"/>
    <lineage>
        <taxon>Bacteria</taxon>
        <taxon>Pseudomonadati</taxon>
        <taxon>Pseudomonadota</taxon>
        <taxon>Gammaproteobacteria</taxon>
        <taxon>Cellvibrionales</taxon>
        <taxon>Halieaceae</taxon>
        <taxon>Candidatus Litorirhabdus</taxon>
    </lineage>
</organism>
<dbReference type="Pfam" id="PF13091">
    <property type="entry name" value="PLDc_2"/>
    <property type="match status" value="1"/>
</dbReference>
<dbReference type="SMART" id="SM00155">
    <property type="entry name" value="PLDc"/>
    <property type="match status" value="2"/>
</dbReference>
<name>A0ABT3TN63_9GAMM</name>
<dbReference type="PANTHER" id="PTHR21248:SF12">
    <property type="entry name" value="CARDIOLIPIN SYNTHASE C"/>
    <property type="match status" value="1"/>
</dbReference>
<keyword evidence="4" id="KW-1185">Reference proteome</keyword>
<sequence>MTPRLPITIASLLLTLLALASCSTQPYTTSCPEGGVAAGLPQCPPMGAVADVEIDEQYALRNFYHPQKGEQDLIELSKQVDLPRLPARGKILGTSAEAALDSLAAKLWMIEHAEHTIDMMYYIYKNDLIGLGLMGALCDAVVRGVDVRFMVDSIGSISLPRSSLRALATCAEEAGFMRNAAGELTTRRARLQVVVFNPLSKLLANANRRSHDKLIIVDGMFPDKAALITGGRNISVDYYGVDKNGAPNADTYRDTEILLRDGAVQGEGELGLGELTEHYFTVLFLFKDNAYQKPLKTEQARSIYRRERATAQASLARLKALPAMQQHMAHMPTFMTTGLAEAKVLLAHELANLTDSKPVSNATGNISNNPNSIVYVLQQIGEIKPQREQVRYVSPYLFLARYEGKGGEVLLDEAENTLAWLNANPGATLEIVTNSILTSDNFSAQSIIDMETAPRLLLDEETRAAWLAAKESGSDLPELVTSQRWLEQVNNPRIRIYQTGGIDSVLLPGGTVHYGKMHAKYVVGTSLAFVGTSNFDYRSRLFNNEMGYFFQSPQLIDALNVEFDDLKATSYLWGTPEWFAMRQQVMQLSGVKGSSSRKQRGIYRMLKSLGLDWLF</sequence>
<dbReference type="RefSeq" id="WP_279246840.1">
    <property type="nucleotide sequence ID" value="NZ_SHNN01000004.1"/>
</dbReference>
<dbReference type="SUPFAM" id="SSF56024">
    <property type="entry name" value="Phospholipase D/nuclease"/>
    <property type="match status" value="2"/>
</dbReference>
<dbReference type="InterPro" id="IPR001736">
    <property type="entry name" value="PLipase_D/transphosphatidylase"/>
</dbReference>
<evidence type="ECO:0000259" key="2">
    <source>
        <dbReference type="PROSITE" id="PS50035"/>
    </source>
</evidence>
<feature type="signal peptide" evidence="1">
    <location>
        <begin position="1"/>
        <end position="20"/>
    </location>
</feature>
<gene>
    <name evidence="3" type="ORF">EYC98_18280</name>
</gene>
<dbReference type="InterPro" id="IPR025202">
    <property type="entry name" value="PLD-like_dom"/>
</dbReference>
<protein>
    <submittedName>
        <fullName evidence="3">Phospholipase</fullName>
    </submittedName>
</protein>